<keyword evidence="7" id="KW-1185">Reference proteome</keyword>
<evidence type="ECO:0000313" key="7">
    <source>
        <dbReference type="Proteomes" id="UP000759131"/>
    </source>
</evidence>
<reference evidence="6" key="1">
    <citation type="submission" date="2020-11" db="EMBL/GenBank/DDBJ databases">
        <authorList>
            <person name="Tran Van P."/>
        </authorList>
    </citation>
    <scope>NUCLEOTIDE SEQUENCE</scope>
</reference>
<dbReference type="GO" id="GO:0016740">
    <property type="term" value="F:transferase activity"/>
    <property type="evidence" value="ECO:0007669"/>
    <property type="project" value="UniProtKB-KW"/>
</dbReference>
<feature type="domain" description="UBC core" evidence="5">
    <location>
        <begin position="1"/>
        <end position="164"/>
    </location>
</feature>
<dbReference type="EMBL" id="OC854704">
    <property type="protein sequence ID" value="CAD7620105.1"/>
    <property type="molecule type" value="Genomic_DNA"/>
</dbReference>
<dbReference type="OrthoDB" id="19692at2759"/>
<dbReference type="GO" id="GO:0005524">
    <property type="term" value="F:ATP binding"/>
    <property type="evidence" value="ECO:0007669"/>
    <property type="project" value="UniProtKB-UniRule"/>
</dbReference>
<dbReference type="InterPro" id="IPR050113">
    <property type="entry name" value="Ub_conjugating_enzyme"/>
</dbReference>
<dbReference type="Proteomes" id="UP000759131">
    <property type="component" value="Unassembled WGS sequence"/>
</dbReference>
<accession>A0A7R9KCF4</accession>
<dbReference type="SUPFAM" id="SSF54495">
    <property type="entry name" value="UBC-like"/>
    <property type="match status" value="1"/>
</dbReference>
<dbReference type="PROSITE" id="PS50127">
    <property type="entry name" value="UBC_2"/>
    <property type="match status" value="1"/>
</dbReference>
<dbReference type="InterPro" id="IPR023313">
    <property type="entry name" value="UBQ-conjugating_AS"/>
</dbReference>
<dbReference type="PROSITE" id="PS00183">
    <property type="entry name" value="UBC_1"/>
    <property type="match status" value="1"/>
</dbReference>
<evidence type="ECO:0000256" key="3">
    <source>
        <dbReference type="PROSITE-ProRule" id="PRU10133"/>
    </source>
</evidence>
<evidence type="ECO:0000256" key="1">
    <source>
        <dbReference type="ARBA" id="ARBA00022679"/>
    </source>
</evidence>
<dbReference type="AlphaFoldDB" id="A0A7R9KCF4"/>
<protein>
    <recommendedName>
        <fullName evidence="5">UBC core domain-containing protein</fullName>
    </recommendedName>
</protein>
<keyword evidence="4" id="KW-0067">ATP-binding</keyword>
<dbReference type="SMART" id="SM00212">
    <property type="entry name" value="UBCc"/>
    <property type="match status" value="1"/>
</dbReference>
<keyword evidence="1" id="KW-0808">Transferase</keyword>
<evidence type="ECO:0000259" key="5">
    <source>
        <dbReference type="PROSITE" id="PS50127"/>
    </source>
</evidence>
<gene>
    <name evidence="6" type="ORF">OSB1V03_LOCUS601</name>
</gene>
<comment type="similarity">
    <text evidence="4">Belongs to the ubiquitin-conjugating enzyme family.</text>
</comment>
<evidence type="ECO:0000313" key="6">
    <source>
        <dbReference type="EMBL" id="CAD7620105.1"/>
    </source>
</evidence>
<dbReference type="InterPro" id="IPR000608">
    <property type="entry name" value="UBC"/>
</dbReference>
<keyword evidence="2 4" id="KW-0833">Ubl conjugation pathway</keyword>
<dbReference type="Pfam" id="PF00179">
    <property type="entry name" value="UQ_con"/>
    <property type="match status" value="1"/>
</dbReference>
<organism evidence="6">
    <name type="scientific">Medioppia subpectinata</name>
    <dbReference type="NCBI Taxonomy" id="1979941"/>
    <lineage>
        <taxon>Eukaryota</taxon>
        <taxon>Metazoa</taxon>
        <taxon>Ecdysozoa</taxon>
        <taxon>Arthropoda</taxon>
        <taxon>Chelicerata</taxon>
        <taxon>Arachnida</taxon>
        <taxon>Acari</taxon>
        <taxon>Acariformes</taxon>
        <taxon>Sarcoptiformes</taxon>
        <taxon>Oribatida</taxon>
        <taxon>Brachypylina</taxon>
        <taxon>Oppioidea</taxon>
        <taxon>Oppiidae</taxon>
        <taxon>Medioppia</taxon>
    </lineage>
</organism>
<dbReference type="InterPro" id="IPR016135">
    <property type="entry name" value="UBQ-conjugating_enzyme/RWD"/>
</dbReference>
<keyword evidence="4" id="KW-0547">Nucleotide-binding</keyword>
<evidence type="ECO:0000256" key="4">
    <source>
        <dbReference type="RuleBase" id="RU362109"/>
    </source>
</evidence>
<evidence type="ECO:0000256" key="2">
    <source>
        <dbReference type="ARBA" id="ARBA00022786"/>
    </source>
</evidence>
<feature type="active site" description="Glycyl thioester intermediate" evidence="3">
    <location>
        <position position="89"/>
    </location>
</feature>
<name>A0A7R9KCF4_9ACAR</name>
<dbReference type="PANTHER" id="PTHR24067">
    <property type="entry name" value="UBIQUITIN-CONJUGATING ENZYME E2"/>
    <property type="match status" value="1"/>
</dbReference>
<dbReference type="Gene3D" id="3.10.110.10">
    <property type="entry name" value="Ubiquitin Conjugating Enzyme"/>
    <property type="match status" value="1"/>
</dbReference>
<proteinExistence type="inferred from homology"/>
<dbReference type="EMBL" id="CAJPIZ010000129">
    <property type="protein sequence ID" value="CAG2100535.1"/>
    <property type="molecule type" value="Genomic_DNA"/>
</dbReference>
<sequence>MMKRLLKELQQVKEEKDFKMDAVVHKDSRGVEDWSKWDVYVTGAQGSIYEGHVLHAKMTFPSRYPNLPPTFTFVTKMFHPNVYSNGKVCISILHTANDNPYDSYAANYSWTAVQTVRTVCISIISLLADPNIKSPANIDASNMFRDHKEEYEEKVREMLEKYAKKEADEGQVTIVQKE</sequence>